<accession>A0A1J0VSI9</accession>
<evidence type="ECO:0000256" key="1">
    <source>
        <dbReference type="ARBA" id="ARBA00006432"/>
    </source>
</evidence>
<evidence type="ECO:0000256" key="2">
    <source>
        <dbReference type="ARBA" id="ARBA00022598"/>
    </source>
</evidence>
<dbReference type="AlphaFoldDB" id="A0A1J0VSI9"/>
<dbReference type="PANTHER" id="PTHR43201:SF5">
    <property type="entry name" value="MEDIUM-CHAIN ACYL-COA LIGASE ACSF2, MITOCHONDRIAL"/>
    <property type="match status" value="1"/>
</dbReference>
<dbReference type="PANTHER" id="PTHR43201">
    <property type="entry name" value="ACYL-COA SYNTHETASE"/>
    <property type="match status" value="1"/>
</dbReference>
<sequence length="481" mass="50642">MRLYEALATALRARPDGRITTTRAARTYRDVLIDSTAKAVLLDRIAPRGARVLLAMPNHLGYVSSLLAVLSRGDVPVLADPSLTTAEIDTLITGCGIDAVIAADDTGGVQIDNRSWARVTGAEGPRPVLAPDTELCRLTSGSTRSPACIEFRAEAVLAAATTWAEASELTPDDRSLCFAGLYNGLAFNTTLIPNLLTGAQVILATGLPSAGSILRQITSTEPTILVAFPEAYNRVTEYPAESISAPTRAALAAIRLRLSSAAPLSARTAARMVALSGPVSDYYGIAETGPITFHRTPTAGGSHGRLLPGVSVTSRPRADGIPVLQVRTRSMGTKYLNYPGEFERSVASDGSYVTSDTGTVIEGQVTLSGRAHPTLEIGGRKFSVDSVRDPILSFDGVADCHVVQITTPSGRPCVAAAVETTGVVDMTRLRTHLRAAIAAHKVPEVLLGVDALPRGATGKVKSAAVRELLLRTFRQSRDGGQ</sequence>
<comment type="similarity">
    <text evidence="1">Belongs to the ATP-dependent AMP-binding enzyme family.</text>
</comment>
<dbReference type="Gene3D" id="3.40.50.12780">
    <property type="entry name" value="N-terminal domain of ligase-like"/>
    <property type="match status" value="1"/>
</dbReference>
<protein>
    <recommendedName>
        <fullName evidence="3">AMP-dependent synthetase/ligase domain-containing protein</fullName>
    </recommendedName>
</protein>
<keyword evidence="5" id="KW-1185">Reference proteome</keyword>
<dbReference type="EMBL" id="CP018082">
    <property type="protein sequence ID" value="APE35008.1"/>
    <property type="molecule type" value="Genomic_DNA"/>
</dbReference>
<name>A0A1J0VSI9_9NOCA</name>
<evidence type="ECO:0000313" key="4">
    <source>
        <dbReference type="EMBL" id="APE35008.1"/>
    </source>
</evidence>
<dbReference type="KEGG" id="nsl:BOX37_14795"/>
<organism evidence="4 5">
    <name type="scientific">Nocardia mangyaensis</name>
    <dbReference type="NCBI Taxonomy" id="2213200"/>
    <lineage>
        <taxon>Bacteria</taxon>
        <taxon>Bacillati</taxon>
        <taxon>Actinomycetota</taxon>
        <taxon>Actinomycetes</taxon>
        <taxon>Mycobacteriales</taxon>
        <taxon>Nocardiaceae</taxon>
        <taxon>Nocardia</taxon>
    </lineage>
</organism>
<keyword evidence="2" id="KW-0436">Ligase</keyword>
<dbReference type="SUPFAM" id="SSF56801">
    <property type="entry name" value="Acetyl-CoA synthetase-like"/>
    <property type="match status" value="1"/>
</dbReference>
<gene>
    <name evidence="4" type="ORF">BOX37_14795</name>
</gene>
<proteinExistence type="inferred from homology"/>
<evidence type="ECO:0000313" key="5">
    <source>
        <dbReference type="Proteomes" id="UP000183810"/>
    </source>
</evidence>
<dbReference type="GO" id="GO:0006631">
    <property type="term" value="P:fatty acid metabolic process"/>
    <property type="evidence" value="ECO:0007669"/>
    <property type="project" value="TreeGrafter"/>
</dbReference>
<dbReference type="Pfam" id="PF00501">
    <property type="entry name" value="AMP-binding"/>
    <property type="match status" value="1"/>
</dbReference>
<feature type="domain" description="AMP-dependent synthetase/ligase" evidence="3">
    <location>
        <begin position="22"/>
        <end position="312"/>
    </location>
</feature>
<dbReference type="InterPro" id="IPR045851">
    <property type="entry name" value="AMP-bd_C_sf"/>
</dbReference>
<dbReference type="GO" id="GO:0031956">
    <property type="term" value="F:medium-chain fatty acid-CoA ligase activity"/>
    <property type="evidence" value="ECO:0007669"/>
    <property type="project" value="TreeGrafter"/>
</dbReference>
<dbReference type="InterPro" id="IPR000873">
    <property type="entry name" value="AMP-dep_synth/lig_dom"/>
</dbReference>
<dbReference type="Gene3D" id="3.30.300.30">
    <property type="match status" value="1"/>
</dbReference>
<dbReference type="Proteomes" id="UP000183810">
    <property type="component" value="Chromosome"/>
</dbReference>
<dbReference type="InterPro" id="IPR042099">
    <property type="entry name" value="ANL_N_sf"/>
</dbReference>
<reference evidence="4" key="1">
    <citation type="submission" date="2016-11" db="EMBL/GenBank/DDBJ databases">
        <authorList>
            <person name="Jaros S."/>
            <person name="Januszkiewicz K."/>
            <person name="Wedrychowicz H."/>
        </authorList>
    </citation>
    <scope>NUCLEOTIDE SEQUENCE [LARGE SCALE GENOMIC DNA]</scope>
    <source>
        <strain evidence="4">Y48</strain>
    </source>
</reference>
<evidence type="ECO:0000259" key="3">
    <source>
        <dbReference type="Pfam" id="PF00501"/>
    </source>
</evidence>